<evidence type="ECO:0000256" key="1">
    <source>
        <dbReference type="SAM" id="Phobius"/>
    </source>
</evidence>
<feature type="transmembrane region" description="Helical" evidence="1">
    <location>
        <begin position="199"/>
        <end position="217"/>
    </location>
</feature>
<sequence length="627" mass="68346">MGSLIAKLPGAFVLMPQELKQLSREQCTKRLALEGKTCSNDIGDDEIRLLLEGSLSARYCKLFAPSMVVAFLSYFLLAAFLPSDGHALLALAVVPAPAILVAGSRGRSKALFSHIFAAGLCLVVGAIVGISGFLAPLIAGLPLRACWRVLGWSQEPLLQEIWCAPRRLVFAAFVGSTSSFLCFLWGVSSVERWQWRAEALLACNTLIFALLAAYSFCRFKCRFKAVAAESEEIEKPKASNVMSQSFHQIEVDGQEVTLRVFLPASGEDEDKEKPPRPPAVVMVCGLLWLGEGLLGFIGLNFNDAFGYAFARQGVPCVQIHTPQRHIANTRVMELALALCSPLYLVPGLRFLLLASDISMLLTSKKDLVLLLLAVVIPGIMDAVLATSLAVPMLLLGPLGWFMSIANMAAGLVIVPLLHCAVRLGQYLLGELDFDRHRNYLHEVEATVAWAEENQSLLGSDGRLVLCGYSSGGHVASLYGLEQCAVPKNGKRRFEAVVLVSGIYDLRTDSWQGVKRFLAPIHNMLYGDILAADSDEKRANASPVAILQKKGQAELDAACTWWVLNAKKELMGLPVLEKILFDSDGLTQGLKGKGATVKRVECGYNHWLLVFGFPTFATSFCESLLDQE</sequence>
<keyword evidence="1" id="KW-1133">Transmembrane helix</keyword>
<protein>
    <submittedName>
        <fullName evidence="2">Uncharacterized protein</fullName>
    </submittedName>
</protein>
<feature type="transmembrane region" description="Helical" evidence="1">
    <location>
        <begin position="62"/>
        <end position="81"/>
    </location>
</feature>
<organism evidence="2 3">
    <name type="scientific">Durusdinium trenchii</name>
    <dbReference type="NCBI Taxonomy" id="1381693"/>
    <lineage>
        <taxon>Eukaryota</taxon>
        <taxon>Sar</taxon>
        <taxon>Alveolata</taxon>
        <taxon>Dinophyceae</taxon>
        <taxon>Suessiales</taxon>
        <taxon>Symbiodiniaceae</taxon>
        <taxon>Durusdinium</taxon>
    </lineage>
</organism>
<feature type="transmembrane region" description="Helical" evidence="1">
    <location>
        <begin position="334"/>
        <end position="355"/>
    </location>
</feature>
<gene>
    <name evidence="2" type="ORF">SCF082_LOCUS46261</name>
</gene>
<dbReference type="Gene3D" id="3.40.50.1820">
    <property type="entry name" value="alpha/beta hydrolase"/>
    <property type="match status" value="1"/>
</dbReference>
<feature type="transmembrane region" description="Helical" evidence="1">
    <location>
        <begin position="279"/>
        <end position="299"/>
    </location>
</feature>
<comment type="caution">
    <text evidence="2">The sequence shown here is derived from an EMBL/GenBank/DDBJ whole genome shotgun (WGS) entry which is preliminary data.</text>
</comment>
<keyword evidence="3" id="KW-1185">Reference proteome</keyword>
<feature type="transmembrane region" description="Helical" evidence="1">
    <location>
        <begin position="168"/>
        <end position="187"/>
    </location>
</feature>
<name>A0ABP0RDT2_9DINO</name>
<dbReference type="Proteomes" id="UP001642464">
    <property type="component" value="Unassembled WGS sequence"/>
</dbReference>
<evidence type="ECO:0000313" key="3">
    <source>
        <dbReference type="Proteomes" id="UP001642464"/>
    </source>
</evidence>
<evidence type="ECO:0000313" key="2">
    <source>
        <dbReference type="EMBL" id="CAK9098746.1"/>
    </source>
</evidence>
<dbReference type="SUPFAM" id="SSF53474">
    <property type="entry name" value="alpha/beta-Hydrolases"/>
    <property type="match status" value="1"/>
</dbReference>
<feature type="transmembrane region" description="Helical" evidence="1">
    <location>
        <begin position="367"/>
        <end position="394"/>
    </location>
</feature>
<feature type="transmembrane region" description="Helical" evidence="1">
    <location>
        <begin position="88"/>
        <end position="105"/>
    </location>
</feature>
<keyword evidence="1" id="KW-0472">Membrane</keyword>
<dbReference type="InterPro" id="IPR029058">
    <property type="entry name" value="AB_hydrolase_fold"/>
</dbReference>
<feature type="transmembrane region" description="Helical" evidence="1">
    <location>
        <begin position="111"/>
        <end position="138"/>
    </location>
</feature>
<accession>A0ABP0RDT2</accession>
<reference evidence="2 3" key="1">
    <citation type="submission" date="2024-02" db="EMBL/GenBank/DDBJ databases">
        <authorList>
            <person name="Chen Y."/>
            <person name="Shah S."/>
            <person name="Dougan E. K."/>
            <person name="Thang M."/>
            <person name="Chan C."/>
        </authorList>
    </citation>
    <scope>NUCLEOTIDE SEQUENCE [LARGE SCALE GENOMIC DNA]</scope>
</reference>
<dbReference type="EMBL" id="CAXAMM010041339">
    <property type="protein sequence ID" value="CAK9098746.1"/>
    <property type="molecule type" value="Genomic_DNA"/>
</dbReference>
<proteinExistence type="predicted"/>
<keyword evidence="1" id="KW-0812">Transmembrane</keyword>
<feature type="transmembrane region" description="Helical" evidence="1">
    <location>
        <begin position="400"/>
        <end position="421"/>
    </location>
</feature>